<evidence type="ECO:0000256" key="3">
    <source>
        <dbReference type="ARBA" id="ARBA00022840"/>
    </source>
</evidence>
<keyword evidence="3" id="KW-0067">ATP-binding</keyword>
<keyword evidence="2" id="KW-0547">Nucleotide-binding</keyword>
<dbReference type="InterPro" id="IPR020587">
    <property type="entry name" value="RecA_monomer-monomer_interface"/>
</dbReference>
<feature type="non-terminal residue" evidence="7">
    <location>
        <position position="1"/>
    </location>
</feature>
<dbReference type="EMBL" id="BARW01042304">
    <property type="protein sequence ID" value="GAJ21522.1"/>
    <property type="molecule type" value="Genomic_DNA"/>
</dbReference>
<accession>X1VNS7</accession>
<dbReference type="InterPro" id="IPR013765">
    <property type="entry name" value="DNA_recomb/repair_RecA"/>
</dbReference>
<dbReference type="GO" id="GO:0006281">
    <property type="term" value="P:DNA repair"/>
    <property type="evidence" value="ECO:0007669"/>
    <property type="project" value="InterPro"/>
</dbReference>
<proteinExistence type="inferred from homology"/>
<dbReference type="Pfam" id="PF00154">
    <property type="entry name" value="RecA_N"/>
    <property type="match status" value="1"/>
</dbReference>
<sequence length="68" mass="7366">SHVRARVVKNKVAPPFRSAEFDIMFDHGISKEGGLIDLGVDCGLVKKAGAFFSYGDTRLGQGRESAKQ</sequence>
<dbReference type="PANTHER" id="PTHR45900">
    <property type="entry name" value="RECA"/>
    <property type="match status" value="1"/>
</dbReference>
<evidence type="ECO:0000259" key="6">
    <source>
        <dbReference type="PROSITE" id="PS50163"/>
    </source>
</evidence>
<protein>
    <recommendedName>
        <fullName evidence="6">RecA family profile 2 domain-containing protein</fullName>
    </recommendedName>
</protein>
<dbReference type="InterPro" id="IPR023400">
    <property type="entry name" value="RecA_C_sf"/>
</dbReference>
<evidence type="ECO:0000256" key="4">
    <source>
        <dbReference type="ARBA" id="ARBA00023125"/>
    </source>
</evidence>
<evidence type="ECO:0000256" key="2">
    <source>
        <dbReference type="ARBA" id="ARBA00022741"/>
    </source>
</evidence>
<dbReference type="SUPFAM" id="SSF54752">
    <property type="entry name" value="RecA protein, C-terminal domain"/>
    <property type="match status" value="1"/>
</dbReference>
<name>X1VNS7_9ZZZZ</name>
<evidence type="ECO:0000313" key="7">
    <source>
        <dbReference type="EMBL" id="GAJ21522.1"/>
    </source>
</evidence>
<evidence type="ECO:0000256" key="1">
    <source>
        <dbReference type="ARBA" id="ARBA00009391"/>
    </source>
</evidence>
<gene>
    <name evidence="7" type="ORF">S12H4_62788</name>
</gene>
<dbReference type="InterPro" id="IPR049428">
    <property type="entry name" value="RecA-like_N"/>
</dbReference>
<comment type="similarity">
    <text evidence="1">Belongs to the RecA family.</text>
</comment>
<feature type="domain" description="RecA family profile 2" evidence="6">
    <location>
        <begin position="1"/>
        <end position="34"/>
    </location>
</feature>
<dbReference type="PANTHER" id="PTHR45900:SF1">
    <property type="entry name" value="MITOCHONDRIAL DNA REPAIR PROTEIN RECA HOMOLOG-RELATED"/>
    <property type="match status" value="1"/>
</dbReference>
<evidence type="ECO:0000256" key="5">
    <source>
        <dbReference type="ARBA" id="ARBA00023172"/>
    </source>
</evidence>
<reference evidence="7" key="1">
    <citation type="journal article" date="2014" name="Front. Microbiol.">
        <title>High frequency of phylogenetically diverse reductive dehalogenase-homologous genes in deep subseafloor sedimentary metagenomes.</title>
        <authorList>
            <person name="Kawai M."/>
            <person name="Futagami T."/>
            <person name="Toyoda A."/>
            <person name="Takaki Y."/>
            <person name="Nishi S."/>
            <person name="Hori S."/>
            <person name="Arai W."/>
            <person name="Tsubouchi T."/>
            <person name="Morono Y."/>
            <person name="Uchiyama I."/>
            <person name="Ito T."/>
            <person name="Fujiyama A."/>
            <person name="Inagaki F."/>
            <person name="Takami H."/>
        </authorList>
    </citation>
    <scope>NUCLEOTIDE SEQUENCE</scope>
    <source>
        <strain evidence="7">Expedition CK06-06</strain>
    </source>
</reference>
<dbReference type="Pfam" id="PF21096">
    <property type="entry name" value="RecA_C"/>
    <property type="match status" value="1"/>
</dbReference>
<organism evidence="7">
    <name type="scientific">marine sediment metagenome</name>
    <dbReference type="NCBI Taxonomy" id="412755"/>
    <lineage>
        <taxon>unclassified sequences</taxon>
        <taxon>metagenomes</taxon>
        <taxon>ecological metagenomes</taxon>
    </lineage>
</organism>
<dbReference type="Gene3D" id="3.40.50.300">
    <property type="entry name" value="P-loop containing nucleotide triphosphate hydrolases"/>
    <property type="match status" value="1"/>
</dbReference>
<dbReference type="PROSITE" id="PS50163">
    <property type="entry name" value="RECA_3"/>
    <property type="match status" value="1"/>
</dbReference>
<dbReference type="PRINTS" id="PR00142">
    <property type="entry name" value="RECA"/>
</dbReference>
<dbReference type="GO" id="GO:0005524">
    <property type="term" value="F:ATP binding"/>
    <property type="evidence" value="ECO:0007669"/>
    <property type="project" value="UniProtKB-KW"/>
</dbReference>
<feature type="non-terminal residue" evidence="7">
    <location>
        <position position="68"/>
    </location>
</feature>
<dbReference type="GO" id="GO:0008094">
    <property type="term" value="F:ATP-dependent activity, acting on DNA"/>
    <property type="evidence" value="ECO:0007669"/>
    <property type="project" value="InterPro"/>
</dbReference>
<dbReference type="InterPro" id="IPR027417">
    <property type="entry name" value="P-loop_NTPase"/>
</dbReference>
<dbReference type="AlphaFoldDB" id="X1VNS7"/>
<comment type="caution">
    <text evidence="7">The sequence shown here is derived from an EMBL/GenBank/DDBJ whole genome shotgun (WGS) entry which is preliminary data.</text>
</comment>
<dbReference type="GO" id="GO:0003697">
    <property type="term" value="F:single-stranded DNA binding"/>
    <property type="evidence" value="ECO:0007669"/>
    <property type="project" value="InterPro"/>
</dbReference>
<dbReference type="GO" id="GO:0006310">
    <property type="term" value="P:DNA recombination"/>
    <property type="evidence" value="ECO:0007669"/>
    <property type="project" value="UniProtKB-KW"/>
</dbReference>
<keyword evidence="4" id="KW-0238">DNA-binding</keyword>
<keyword evidence="5" id="KW-0233">DNA recombination</keyword>
<dbReference type="InterPro" id="IPR049261">
    <property type="entry name" value="RecA-like_C"/>
</dbReference>
<dbReference type="GO" id="GO:0005829">
    <property type="term" value="C:cytosol"/>
    <property type="evidence" value="ECO:0007669"/>
    <property type="project" value="TreeGrafter"/>
</dbReference>